<dbReference type="PANTHER" id="PTHR31836:SF21">
    <property type="entry name" value="EXPANSIN-LIKE PROTEIN 7"/>
    <property type="match status" value="1"/>
</dbReference>
<protein>
    <submittedName>
        <fullName evidence="3">Expressed protein</fullName>
    </submittedName>
</protein>
<dbReference type="InterPro" id="IPR036749">
    <property type="entry name" value="Expansin_CBD_sf"/>
</dbReference>
<evidence type="ECO:0000259" key="2">
    <source>
        <dbReference type="Pfam" id="PF00967"/>
    </source>
</evidence>
<evidence type="ECO:0000313" key="3">
    <source>
        <dbReference type="EMBL" id="CAH7689533.1"/>
    </source>
</evidence>
<dbReference type="Proteomes" id="UP001153365">
    <property type="component" value="Unassembled WGS sequence"/>
</dbReference>
<dbReference type="AlphaFoldDB" id="A0AAV0BSZ8"/>
<dbReference type="GO" id="GO:0050832">
    <property type="term" value="P:defense response to fungus"/>
    <property type="evidence" value="ECO:0007669"/>
    <property type="project" value="InterPro"/>
</dbReference>
<accession>A0AAV0BSZ8</accession>
<comment type="caution">
    <text evidence="3">The sequence shown here is derived from an EMBL/GenBank/DDBJ whole genome shotgun (WGS) entry which is preliminary data.</text>
</comment>
<evidence type="ECO:0000313" key="5">
    <source>
        <dbReference type="Proteomes" id="UP001153365"/>
    </source>
</evidence>
<gene>
    <name evidence="3" type="ORF">PPACK8108_LOCUS24617</name>
    <name evidence="4" type="ORF">PPACK8108_LOCUS25219</name>
</gene>
<dbReference type="SUPFAM" id="SSF49590">
    <property type="entry name" value="PHL pollen allergen"/>
    <property type="match status" value="1"/>
</dbReference>
<proteinExistence type="predicted"/>
<evidence type="ECO:0000256" key="1">
    <source>
        <dbReference type="ARBA" id="ARBA00022729"/>
    </source>
</evidence>
<dbReference type="SUPFAM" id="SSF50685">
    <property type="entry name" value="Barwin-like endoglucanases"/>
    <property type="match status" value="1"/>
</dbReference>
<dbReference type="Gene3D" id="2.40.40.10">
    <property type="entry name" value="RlpA-like domain"/>
    <property type="match status" value="1"/>
</dbReference>
<dbReference type="EMBL" id="CALTRL010006081">
    <property type="protein sequence ID" value="CAH7689533.1"/>
    <property type="molecule type" value="Genomic_DNA"/>
</dbReference>
<dbReference type="PANTHER" id="PTHR31836">
    <property type="match status" value="1"/>
</dbReference>
<dbReference type="CDD" id="cd22271">
    <property type="entry name" value="DPBB_EXP_N-like"/>
    <property type="match status" value="1"/>
</dbReference>
<evidence type="ECO:0000313" key="4">
    <source>
        <dbReference type="EMBL" id="CAH7690005.1"/>
    </source>
</evidence>
<dbReference type="EMBL" id="CALTRL010006180">
    <property type="protein sequence ID" value="CAH7690005.1"/>
    <property type="molecule type" value="Genomic_DNA"/>
</dbReference>
<organism evidence="3 5">
    <name type="scientific">Phakopsora pachyrhizi</name>
    <name type="common">Asian soybean rust disease fungus</name>
    <dbReference type="NCBI Taxonomy" id="170000"/>
    <lineage>
        <taxon>Eukaryota</taxon>
        <taxon>Fungi</taxon>
        <taxon>Dikarya</taxon>
        <taxon>Basidiomycota</taxon>
        <taxon>Pucciniomycotina</taxon>
        <taxon>Pucciniomycetes</taxon>
        <taxon>Pucciniales</taxon>
        <taxon>Phakopsoraceae</taxon>
        <taxon>Phakopsora</taxon>
    </lineage>
</organism>
<dbReference type="Gene3D" id="2.60.40.760">
    <property type="entry name" value="Expansin, cellulose-binding-like domain"/>
    <property type="match status" value="1"/>
</dbReference>
<dbReference type="InterPro" id="IPR051477">
    <property type="entry name" value="Expansin_CellWall"/>
</dbReference>
<dbReference type="InterPro" id="IPR036908">
    <property type="entry name" value="RlpA-like_sf"/>
</dbReference>
<dbReference type="GO" id="GO:0042742">
    <property type="term" value="P:defense response to bacterium"/>
    <property type="evidence" value="ECO:0007669"/>
    <property type="project" value="InterPro"/>
</dbReference>
<reference evidence="3" key="1">
    <citation type="submission" date="2022-06" db="EMBL/GenBank/DDBJ databases">
        <authorList>
            <consortium name="SYNGENTA / RWTH Aachen University"/>
        </authorList>
    </citation>
    <scope>NUCLEOTIDE SEQUENCE</scope>
</reference>
<name>A0AAV0BSZ8_PHAPC</name>
<keyword evidence="5" id="KW-1185">Reference proteome</keyword>
<keyword evidence="1" id="KW-0732">Signal</keyword>
<dbReference type="Pfam" id="PF00967">
    <property type="entry name" value="Barwin"/>
    <property type="match status" value="1"/>
</dbReference>
<dbReference type="InterPro" id="IPR001153">
    <property type="entry name" value="Barwin_dom"/>
</dbReference>
<feature type="domain" description="Barwin" evidence="2">
    <location>
        <begin position="45"/>
        <end position="150"/>
    </location>
</feature>
<sequence length="274" mass="30408">MVMMNLVKTFNGSKSILLLLIYILNNFPINLCKESNGASTKPPATTKFENVQATVWQGSHWVASCQYDLWKTSLPYAAVAHKTYSNADRCGACFKVEQVDKRKKVYGIFNNECADCPDGALDMDKKLYNLMMGEKTPPGKTNVNWEFVDCKEAVHEAKKTSSSPGRKALSYSAEATKDHNEFVVTVIPKVGSSKDWSEFQVAGATLQIGKVEVKLGGKSSYISTTRKNYNYFSFDGAPNDKMDIKITCENGVVLMAYGIKPEFGSNVHLRDNCT</sequence>